<keyword evidence="3" id="KW-1185">Reference proteome</keyword>
<keyword evidence="1" id="KW-0472">Membrane</keyword>
<feature type="transmembrane region" description="Helical" evidence="1">
    <location>
        <begin position="20"/>
        <end position="47"/>
    </location>
</feature>
<protein>
    <submittedName>
        <fullName evidence="2">Uncharacterized protein</fullName>
    </submittedName>
</protein>
<sequence length="78" mass="8519">MLSHFERCAALGGLLLVPVFIRLLMVCAEVTLMTSMYLIAPMAVVVLRPTLRRLLSFRDPDLVIDSAHCATASSAARC</sequence>
<dbReference type="InParanoid" id="A0A409WAM8"/>
<dbReference type="Proteomes" id="UP000284706">
    <property type="component" value="Unassembled WGS sequence"/>
</dbReference>
<keyword evidence="1" id="KW-0812">Transmembrane</keyword>
<evidence type="ECO:0000256" key="1">
    <source>
        <dbReference type="SAM" id="Phobius"/>
    </source>
</evidence>
<dbReference type="AlphaFoldDB" id="A0A409WAM8"/>
<evidence type="ECO:0000313" key="3">
    <source>
        <dbReference type="Proteomes" id="UP000284706"/>
    </source>
</evidence>
<name>A0A409WAM8_9AGAR</name>
<accession>A0A409WAM8</accession>
<proteinExistence type="predicted"/>
<gene>
    <name evidence="2" type="ORF">CVT26_012536</name>
</gene>
<organism evidence="2 3">
    <name type="scientific">Gymnopilus dilepis</name>
    <dbReference type="NCBI Taxonomy" id="231916"/>
    <lineage>
        <taxon>Eukaryota</taxon>
        <taxon>Fungi</taxon>
        <taxon>Dikarya</taxon>
        <taxon>Basidiomycota</taxon>
        <taxon>Agaricomycotina</taxon>
        <taxon>Agaricomycetes</taxon>
        <taxon>Agaricomycetidae</taxon>
        <taxon>Agaricales</taxon>
        <taxon>Agaricineae</taxon>
        <taxon>Hymenogastraceae</taxon>
        <taxon>Gymnopilus</taxon>
    </lineage>
</organism>
<comment type="caution">
    <text evidence="2">The sequence shown here is derived from an EMBL/GenBank/DDBJ whole genome shotgun (WGS) entry which is preliminary data.</text>
</comment>
<keyword evidence="1" id="KW-1133">Transmembrane helix</keyword>
<reference evidence="2 3" key="1">
    <citation type="journal article" date="2018" name="Evol. Lett.">
        <title>Horizontal gene cluster transfer increased hallucinogenic mushroom diversity.</title>
        <authorList>
            <person name="Reynolds H.T."/>
            <person name="Vijayakumar V."/>
            <person name="Gluck-Thaler E."/>
            <person name="Korotkin H.B."/>
            <person name="Matheny P.B."/>
            <person name="Slot J.C."/>
        </authorList>
    </citation>
    <scope>NUCLEOTIDE SEQUENCE [LARGE SCALE GENOMIC DNA]</scope>
    <source>
        <strain evidence="2 3">SRW20</strain>
    </source>
</reference>
<dbReference type="EMBL" id="NHYE01005250">
    <property type="protein sequence ID" value="PPQ75548.1"/>
    <property type="molecule type" value="Genomic_DNA"/>
</dbReference>
<evidence type="ECO:0000313" key="2">
    <source>
        <dbReference type="EMBL" id="PPQ75548.1"/>
    </source>
</evidence>